<dbReference type="STRING" id="512565.AMIS_30010"/>
<dbReference type="InterPro" id="IPR001789">
    <property type="entry name" value="Sig_transdc_resp-reg_receiver"/>
</dbReference>
<keyword evidence="4" id="KW-1185">Reference proteome</keyword>
<evidence type="ECO:0000313" key="4">
    <source>
        <dbReference type="Proteomes" id="UP000007882"/>
    </source>
</evidence>
<accession>I0H5D4</accession>
<dbReference type="PATRIC" id="fig|512565.3.peg.3001"/>
<dbReference type="OrthoDB" id="3296480at2"/>
<dbReference type="PANTHER" id="PTHR44520">
    <property type="entry name" value="RESPONSE REGULATOR RCP1-RELATED"/>
    <property type="match status" value="1"/>
</dbReference>
<dbReference type="Gene3D" id="3.40.50.2300">
    <property type="match status" value="1"/>
</dbReference>
<dbReference type="eggNOG" id="COG0745">
    <property type="taxonomic scope" value="Bacteria"/>
</dbReference>
<feature type="domain" description="Response regulatory" evidence="2">
    <location>
        <begin position="9"/>
        <end position="134"/>
    </location>
</feature>
<evidence type="ECO:0000259" key="2">
    <source>
        <dbReference type="PROSITE" id="PS50110"/>
    </source>
</evidence>
<gene>
    <name evidence="3" type="ordered locus">AMIS_30010</name>
</gene>
<organism evidence="3 4">
    <name type="scientific">Actinoplanes missouriensis (strain ATCC 14538 / DSM 43046 / CBS 188.64 / JCM 3121 / NBRC 102363 / NCIMB 12654 / NRRL B-3342 / UNCC 431)</name>
    <dbReference type="NCBI Taxonomy" id="512565"/>
    <lineage>
        <taxon>Bacteria</taxon>
        <taxon>Bacillati</taxon>
        <taxon>Actinomycetota</taxon>
        <taxon>Actinomycetes</taxon>
        <taxon>Micromonosporales</taxon>
        <taxon>Micromonosporaceae</taxon>
        <taxon>Actinoplanes</taxon>
    </lineage>
</organism>
<feature type="modified residue" description="4-aspartylphosphate" evidence="1">
    <location>
        <position position="67"/>
    </location>
</feature>
<dbReference type="RefSeq" id="WP_014443116.1">
    <property type="nucleotide sequence ID" value="NC_017093.1"/>
</dbReference>
<dbReference type="Proteomes" id="UP000007882">
    <property type="component" value="Chromosome"/>
</dbReference>
<dbReference type="InterPro" id="IPR011006">
    <property type="entry name" value="CheY-like_superfamily"/>
</dbReference>
<reference evidence="3 4" key="1">
    <citation type="submission" date="2012-02" db="EMBL/GenBank/DDBJ databases">
        <title>Complete genome sequence of Actinoplanes missouriensis 431 (= NBRC 102363).</title>
        <authorList>
            <person name="Ohnishi Y."/>
            <person name="Ishikawa J."/>
            <person name="Sekine M."/>
            <person name="Hosoyama A."/>
            <person name="Harada T."/>
            <person name="Narita H."/>
            <person name="Hata T."/>
            <person name="Konno Y."/>
            <person name="Tutikane K."/>
            <person name="Fujita N."/>
            <person name="Horinouchi S."/>
            <person name="Hayakawa M."/>
        </authorList>
    </citation>
    <scope>NUCLEOTIDE SEQUENCE [LARGE SCALE GENOMIC DNA]</scope>
    <source>
        <strain evidence="4">ATCC 14538 / DSM 43046 / CBS 188.64 / JCM 3121 / NBRC 102363 / NCIMB 12654 / NRRL B-3342 / UNCC 431</strain>
    </source>
</reference>
<dbReference type="SMART" id="SM00448">
    <property type="entry name" value="REC"/>
    <property type="match status" value="1"/>
</dbReference>
<dbReference type="SUPFAM" id="SSF52172">
    <property type="entry name" value="CheY-like"/>
    <property type="match status" value="1"/>
</dbReference>
<evidence type="ECO:0000256" key="1">
    <source>
        <dbReference type="PROSITE-ProRule" id="PRU00169"/>
    </source>
</evidence>
<proteinExistence type="predicted"/>
<dbReference type="GO" id="GO:0000160">
    <property type="term" value="P:phosphorelay signal transduction system"/>
    <property type="evidence" value="ECO:0007669"/>
    <property type="project" value="InterPro"/>
</dbReference>
<dbReference type="Pfam" id="PF00072">
    <property type="entry name" value="Response_reg"/>
    <property type="match status" value="1"/>
</dbReference>
<dbReference type="KEGG" id="ams:AMIS_30010"/>
<dbReference type="HOGENOM" id="CLU_000445_69_17_11"/>
<sequence>MGGGTESVELLIVQDDPAETLLMQEEFGEHHLVNRVCVAHDVRRALAYLDGSPPFTDAGRPDLVLLDLNLPGRDGRAVLRHLRSRPETAGVPVVLLTHSPAAERILRAERLPVQGYAIKPVDFACLTTVVRSLDTLGFQVWRAAS</sequence>
<dbReference type="CDD" id="cd17557">
    <property type="entry name" value="REC_Rcp-like"/>
    <property type="match status" value="1"/>
</dbReference>
<protein>
    <submittedName>
        <fullName evidence="3">Putative response regulator receiver domain protein</fullName>
    </submittedName>
</protein>
<dbReference type="PROSITE" id="PS50110">
    <property type="entry name" value="RESPONSE_REGULATORY"/>
    <property type="match status" value="1"/>
</dbReference>
<dbReference type="EMBL" id="AP012319">
    <property type="protein sequence ID" value="BAL88221.1"/>
    <property type="molecule type" value="Genomic_DNA"/>
</dbReference>
<name>I0H5D4_ACTM4</name>
<dbReference type="PANTHER" id="PTHR44520:SF1">
    <property type="entry name" value="TWO-COMPONENT SYSTEM REGULATORY PROTEIN"/>
    <property type="match status" value="1"/>
</dbReference>
<dbReference type="AlphaFoldDB" id="I0H5D4"/>
<dbReference type="InterPro" id="IPR052893">
    <property type="entry name" value="TCS_response_regulator"/>
</dbReference>
<keyword evidence="1" id="KW-0597">Phosphoprotein</keyword>
<evidence type="ECO:0000313" key="3">
    <source>
        <dbReference type="EMBL" id="BAL88221.1"/>
    </source>
</evidence>